<evidence type="ECO:0000256" key="1">
    <source>
        <dbReference type="SAM" id="Phobius"/>
    </source>
</evidence>
<feature type="domain" description="Acyltransferase 3" evidence="2">
    <location>
        <begin position="13"/>
        <end position="341"/>
    </location>
</feature>
<feature type="transmembrane region" description="Helical" evidence="1">
    <location>
        <begin position="154"/>
        <end position="174"/>
    </location>
</feature>
<dbReference type="Pfam" id="PF01757">
    <property type="entry name" value="Acyl_transf_3"/>
    <property type="match status" value="1"/>
</dbReference>
<feature type="transmembrane region" description="Helical" evidence="1">
    <location>
        <begin position="90"/>
        <end position="109"/>
    </location>
</feature>
<keyword evidence="4" id="KW-1185">Reference proteome</keyword>
<dbReference type="GO" id="GO:0016747">
    <property type="term" value="F:acyltransferase activity, transferring groups other than amino-acyl groups"/>
    <property type="evidence" value="ECO:0007669"/>
    <property type="project" value="InterPro"/>
</dbReference>
<dbReference type="InterPro" id="IPR002656">
    <property type="entry name" value="Acyl_transf_3_dom"/>
</dbReference>
<keyword evidence="1" id="KW-0472">Membrane</keyword>
<gene>
    <name evidence="3" type="ORF">SAMN02910377_00693</name>
</gene>
<reference evidence="4" key="1">
    <citation type="submission" date="2016-10" db="EMBL/GenBank/DDBJ databases">
        <authorList>
            <person name="Varghese N."/>
        </authorList>
    </citation>
    <scope>NUCLEOTIDE SEQUENCE [LARGE SCALE GENOMIC DNA]</scope>
    <source>
        <strain evidence="4">ACV-9</strain>
    </source>
</reference>
<feature type="transmembrane region" description="Helical" evidence="1">
    <location>
        <begin position="242"/>
        <end position="274"/>
    </location>
</feature>
<sequence>MTINEAAIDRKNNLNIIRLIASLMVVYMHAFAICIADQSKDVFYTLTNHKALAGGIAVYIFFIISGFLICRSFDRTKSVVKYFKARFLRIWPLLFVVVMIMAFVLGPILSEYSFEQYMQGDILGFLKNIFFIHDTTTLPGVYNYHYNHSLNGSLWTLMYEVMWYVIVAAISPLWKRFKASGILMVVALGGIYILYTYNSPGDIGPLTTSFMLNFSKLGMFFAMGMCYYLFGDYIKISWKIALVAVAGLVLGICFADFVITFCIFGSYIIFYLAFQKRFVATWYDKVGDLSYGIYIMAFPIQQTLVECIGTPTEIYHTMSMDPYLNMLYTLLIVIPLAWISWHCIEKPCLRLK</sequence>
<dbReference type="AlphaFoldDB" id="A0A1H7GA38"/>
<accession>A0A1H7GA38</accession>
<dbReference type="EMBL" id="FNZX01000004">
    <property type="protein sequence ID" value="SEK35133.1"/>
    <property type="molecule type" value="Genomic_DNA"/>
</dbReference>
<keyword evidence="1" id="KW-1133">Transmembrane helix</keyword>
<protein>
    <submittedName>
        <fullName evidence="3">Peptidoglycan/LPS O-acetylase OafA/YrhL, contains acyltransferase and SGNH-hydrolase domains</fullName>
    </submittedName>
</protein>
<evidence type="ECO:0000313" key="3">
    <source>
        <dbReference type="EMBL" id="SEK35133.1"/>
    </source>
</evidence>
<feature type="transmembrane region" description="Helical" evidence="1">
    <location>
        <begin position="51"/>
        <end position="70"/>
    </location>
</feature>
<evidence type="ECO:0000259" key="2">
    <source>
        <dbReference type="Pfam" id="PF01757"/>
    </source>
</evidence>
<proteinExistence type="predicted"/>
<name>A0A1H7GA38_9FIRM</name>
<feature type="transmembrane region" description="Helical" evidence="1">
    <location>
        <begin position="326"/>
        <end position="344"/>
    </location>
</feature>
<feature type="transmembrane region" description="Helical" evidence="1">
    <location>
        <begin position="181"/>
        <end position="198"/>
    </location>
</feature>
<keyword evidence="1" id="KW-0812">Transmembrane</keyword>
<organism evidence="3 4">
    <name type="scientific">Pseudobutyrivibrio ruminis</name>
    <dbReference type="NCBI Taxonomy" id="46206"/>
    <lineage>
        <taxon>Bacteria</taxon>
        <taxon>Bacillati</taxon>
        <taxon>Bacillota</taxon>
        <taxon>Clostridia</taxon>
        <taxon>Lachnospirales</taxon>
        <taxon>Lachnospiraceae</taxon>
        <taxon>Pseudobutyrivibrio</taxon>
    </lineage>
</organism>
<evidence type="ECO:0000313" key="4">
    <source>
        <dbReference type="Proteomes" id="UP000182321"/>
    </source>
</evidence>
<dbReference type="InterPro" id="IPR050879">
    <property type="entry name" value="Acyltransferase_3"/>
</dbReference>
<dbReference type="Proteomes" id="UP000182321">
    <property type="component" value="Unassembled WGS sequence"/>
</dbReference>
<dbReference type="GO" id="GO:0016787">
    <property type="term" value="F:hydrolase activity"/>
    <property type="evidence" value="ECO:0007669"/>
    <property type="project" value="UniProtKB-KW"/>
</dbReference>
<dbReference type="RefSeq" id="WP_074789212.1">
    <property type="nucleotide sequence ID" value="NZ_FNZX01000004.1"/>
</dbReference>
<keyword evidence="3" id="KW-0378">Hydrolase</keyword>
<feature type="transmembrane region" description="Helical" evidence="1">
    <location>
        <begin position="210"/>
        <end position="230"/>
    </location>
</feature>
<dbReference type="PANTHER" id="PTHR23028">
    <property type="entry name" value="ACETYLTRANSFERASE"/>
    <property type="match status" value="1"/>
</dbReference>
<feature type="transmembrane region" description="Helical" evidence="1">
    <location>
        <begin position="16"/>
        <end position="39"/>
    </location>
</feature>
<keyword evidence="3" id="KW-0808">Transferase</keyword>
<keyword evidence="3" id="KW-0012">Acyltransferase</keyword>